<dbReference type="PRINTS" id="PR00633">
    <property type="entry name" value="RCCNDNSATION"/>
</dbReference>
<dbReference type="InterPro" id="IPR009091">
    <property type="entry name" value="RCC1/BLIP-II"/>
</dbReference>
<accession>A0A835YFU5</accession>
<evidence type="ECO:0000256" key="4">
    <source>
        <dbReference type="SAM" id="SignalP"/>
    </source>
</evidence>
<dbReference type="PROSITE" id="PS50012">
    <property type="entry name" value="RCC1_3"/>
    <property type="match status" value="9"/>
</dbReference>
<dbReference type="InterPro" id="IPR000408">
    <property type="entry name" value="Reg_chr_condens"/>
</dbReference>
<feature type="repeat" description="RCC1" evidence="2">
    <location>
        <begin position="759"/>
        <end position="818"/>
    </location>
</feature>
<evidence type="ECO:0000256" key="1">
    <source>
        <dbReference type="ARBA" id="ARBA00023157"/>
    </source>
</evidence>
<protein>
    <recommendedName>
        <fullName evidence="5">SRCR domain-containing protein</fullName>
    </recommendedName>
</protein>
<evidence type="ECO:0000259" key="5">
    <source>
        <dbReference type="PROSITE" id="PS50287"/>
    </source>
</evidence>
<dbReference type="PANTHER" id="PTHR45982">
    <property type="entry name" value="REGULATOR OF CHROMOSOME CONDENSATION"/>
    <property type="match status" value="1"/>
</dbReference>
<dbReference type="Gene3D" id="3.10.250.10">
    <property type="entry name" value="SRCR-like domain"/>
    <property type="match status" value="1"/>
</dbReference>
<proteinExistence type="predicted"/>
<evidence type="ECO:0000256" key="2">
    <source>
        <dbReference type="PROSITE-ProRule" id="PRU00235"/>
    </source>
</evidence>
<organism evidence="6 7">
    <name type="scientific">Edaphochlamys debaryana</name>
    <dbReference type="NCBI Taxonomy" id="47281"/>
    <lineage>
        <taxon>Eukaryota</taxon>
        <taxon>Viridiplantae</taxon>
        <taxon>Chlorophyta</taxon>
        <taxon>core chlorophytes</taxon>
        <taxon>Chlorophyceae</taxon>
        <taxon>CS clade</taxon>
        <taxon>Chlamydomonadales</taxon>
        <taxon>Chlamydomonadales incertae sedis</taxon>
        <taxon>Edaphochlamys</taxon>
    </lineage>
</organism>
<feature type="repeat" description="RCC1" evidence="2">
    <location>
        <begin position="616"/>
        <end position="698"/>
    </location>
</feature>
<evidence type="ECO:0000313" key="6">
    <source>
        <dbReference type="EMBL" id="KAG2497960.1"/>
    </source>
</evidence>
<dbReference type="SUPFAM" id="SSF50985">
    <property type="entry name" value="RCC1/BLIP-II"/>
    <property type="match status" value="3"/>
</dbReference>
<feature type="domain" description="SRCR" evidence="5">
    <location>
        <begin position="25"/>
        <end position="104"/>
    </location>
</feature>
<keyword evidence="1" id="KW-1015">Disulfide bond</keyword>
<reference evidence="6" key="1">
    <citation type="journal article" date="2020" name="bioRxiv">
        <title>Comparative genomics of Chlamydomonas.</title>
        <authorList>
            <person name="Craig R.J."/>
            <person name="Hasan A.R."/>
            <person name="Ness R.W."/>
            <person name="Keightley P.D."/>
        </authorList>
    </citation>
    <scope>NUCLEOTIDE SEQUENCE</scope>
    <source>
        <strain evidence="6">CCAP 11/70</strain>
    </source>
</reference>
<feature type="repeat" description="RCC1" evidence="2">
    <location>
        <begin position="942"/>
        <end position="992"/>
    </location>
</feature>
<comment type="caution">
    <text evidence="6">The sequence shown here is derived from an EMBL/GenBank/DDBJ whole genome shotgun (WGS) entry which is preliminary data.</text>
</comment>
<dbReference type="OrthoDB" id="538768at2759"/>
<evidence type="ECO:0000256" key="3">
    <source>
        <dbReference type="SAM" id="MobiDB-lite"/>
    </source>
</evidence>
<dbReference type="InterPro" id="IPR051553">
    <property type="entry name" value="Ran_GTPase-activating"/>
</dbReference>
<dbReference type="GO" id="GO:0005085">
    <property type="term" value="F:guanyl-nucleotide exchange factor activity"/>
    <property type="evidence" value="ECO:0007669"/>
    <property type="project" value="TreeGrafter"/>
</dbReference>
<dbReference type="GO" id="GO:0005737">
    <property type="term" value="C:cytoplasm"/>
    <property type="evidence" value="ECO:0007669"/>
    <property type="project" value="TreeGrafter"/>
</dbReference>
<name>A0A835YFU5_9CHLO</name>
<keyword evidence="4" id="KW-0732">Signal</keyword>
<evidence type="ECO:0000313" key="7">
    <source>
        <dbReference type="Proteomes" id="UP000612055"/>
    </source>
</evidence>
<feature type="compositionally biased region" description="Pro residues" evidence="3">
    <location>
        <begin position="110"/>
        <end position="203"/>
    </location>
</feature>
<dbReference type="AlphaFoldDB" id="A0A835YFU5"/>
<feature type="repeat" description="RCC1" evidence="2">
    <location>
        <begin position="1001"/>
        <end position="1060"/>
    </location>
</feature>
<dbReference type="InterPro" id="IPR036772">
    <property type="entry name" value="SRCR-like_dom_sf"/>
</dbReference>
<dbReference type="Pfam" id="PF13540">
    <property type="entry name" value="RCC1_2"/>
    <property type="match status" value="4"/>
</dbReference>
<dbReference type="EMBL" id="JAEHOE010000012">
    <property type="protein sequence ID" value="KAG2497960.1"/>
    <property type="molecule type" value="Genomic_DNA"/>
</dbReference>
<feature type="repeat" description="RCC1" evidence="2">
    <location>
        <begin position="820"/>
        <end position="879"/>
    </location>
</feature>
<dbReference type="PROSITE" id="PS50287">
    <property type="entry name" value="SRCR_2"/>
    <property type="match status" value="1"/>
</dbReference>
<feature type="repeat" description="RCC1" evidence="2">
    <location>
        <begin position="359"/>
        <end position="416"/>
    </location>
</feature>
<dbReference type="Gene3D" id="2.130.10.30">
    <property type="entry name" value="Regulator of chromosome condensation 1/beta-lactamase-inhibitor protein II"/>
    <property type="match status" value="4"/>
</dbReference>
<feature type="region of interest" description="Disordered" evidence="3">
    <location>
        <begin position="110"/>
        <end position="209"/>
    </location>
</feature>
<feature type="compositionally biased region" description="Pro residues" evidence="3">
    <location>
        <begin position="660"/>
        <end position="678"/>
    </location>
</feature>
<keyword evidence="7" id="KW-1185">Reference proteome</keyword>
<dbReference type="InterPro" id="IPR001190">
    <property type="entry name" value="SRCR"/>
</dbReference>
<dbReference type="GO" id="GO:0016020">
    <property type="term" value="C:membrane"/>
    <property type="evidence" value="ECO:0007669"/>
    <property type="project" value="InterPro"/>
</dbReference>
<dbReference type="PANTHER" id="PTHR45982:SF1">
    <property type="entry name" value="REGULATOR OF CHROMOSOME CONDENSATION"/>
    <property type="match status" value="1"/>
</dbReference>
<feature type="repeat" description="RCC1" evidence="2">
    <location>
        <begin position="483"/>
        <end position="553"/>
    </location>
</feature>
<dbReference type="SUPFAM" id="SSF56487">
    <property type="entry name" value="SRCR-like"/>
    <property type="match status" value="1"/>
</dbReference>
<dbReference type="Proteomes" id="UP000612055">
    <property type="component" value="Unassembled WGS sequence"/>
</dbReference>
<feature type="repeat" description="RCC1" evidence="2">
    <location>
        <begin position="1062"/>
        <end position="1100"/>
    </location>
</feature>
<feature type="chain" id="PRO_5032414654" description="SRCR domain-containing protein" evidence="4">
    <location>
        <begin position="22"/>
        <end position="1100"/>
    </location>
</feature>
<gene>
    <name evidence="6" type="ORF">HYH03_004221</name>
</gene>
<sequence>MSQDAPLMLGYIWAAVPRVLGVVPVCLPGHDDTIATLACRSAGFVSGQAVFTSMGFPAVSRLDAPVIINSLACPEKAKSIADCKAKIVGSGLGQCKSIAAVLCKFGVPPPPPPSPRPPPPPSPNPRSPSPPPPLPNPPRAPPPNPKPPSPKPPTPNPPSPSPPLPSPPSPAPPYPPPPSPPPPSPPSPPPKPPSPPHPPPPSPNTWGTPVEAVFTGGRHTCAVAARALKCWGSNANGELGLGDKSNRGDAPGEMAAALPPVDVGGGLAASVVAPATSATCALLQPGGVVKCWGVRGAGVEQQGGGFAGLGPTWVDPCCVGNNPEEMGSALPVLQLGEGLTAVQLVGGSTHWCALLQPGGTIKCWGGNSRGQLGRGDTTAVYPLKGDVAAAAVNLGTGVTASAVFAGVDNTCAITQPGSVVKCWGNNDDNQLGLDGNAQPSRARIGDAAAEMGDALPSYDLGAWGSAEYLAMGDTLTCALLQSGEVVCWGINTDNRLGLDLDRREAEVKILLGDPEAGPTAPGTVAMGPVDLGSNLTATALAAGRGHVCALLQPGGRVKCWGSSSLEGELGLGDPTPRFAPGTMGNALPFVDLGPGLAASQITAHESVTCALLQPGGVVKCWGFNRWGQLGQGDTFSRGSLPSDMGPRLLGLELGPWMPIVHPPSPPPPPPSPPPPPPVAENVASLVAGRQHTCALVAGRIKCWGDNVFGQLGLGDIDNRGDEPGEMGPGLPWADLGPDLVADAVVANHRRAGTCALFGGRAKCWGSNDNAELGMTTAFPVGIFRTDLGSNLTFMDLGSGLAVAQLAAGKTHVCALLQPGGVVKCWGASNNGALGSGGTATIGAVAGEMGDGLRPLDLGTSLAAVQLVSGEDHSCALLEPGPIVKCWGLNRNGQLGYGDTEDRGDQPGEMGDALPAVDLGSGLTPLALAAGGEHTCALLAPGGVVKCWGFNSYGQLGLGDRNSRGDAPGEMGDALPGVSLGAGVEVEAVIASDHTCALLKGGSVKCWGFNLYGQLGLGDKDNRGDAPGEMGDSLVPLDLGEGNTATQVALGWLHTCALLQPGGNVKCWGRNSNGQLGLGDARDRGTTPADSPANLPYIVIT</sequence>
<feature type="region of interest" description="Disordered" evidence="3">
    <location>
        <begin position="659"/>
        <end position="678"/>
    </location>
</feature>
<feature type="signal peptide" evidence="4">
    <location>
        <begin position="1"/>
        <end position="21"/>
    </location>
</feature>
<feature type="repeat" description="RCC1" evidence="2">
    <location>
        <begin position="881"/>
        <end position="940"/>
    </location>
</feature>